<feature type="active site" description="Proton acceptor" evidence="1">
    <location>
        <position position="27"/>
    </location>
</feature>
<dbReference type="AlphaFoldDB" id="A0A918TSZ6"/>
<name>A0A918TSZ6_9BACT</name>
<dbReference type="SMART" id="SM01118">
    <property type="entry name" value="CYTH"/>
    <property type="match status" value="1"/>
</dbReference>
<dbReference type="InterPro" id="IPR023577">
    <property type="entry name" value="CYTH_domain"/>
</dbReference>
<protein>
    <submittedName>
        <fullName evidence="3">CYTH domain-containing protein</fullName>
    </submittedName>
</protein>
<evidence type="ECO:0000313" key="3">
    <source>
        <dbReference type="EMBL" id="GHC61174.1"/>
    </source>
</evidence>
<gene>
    <name evidence="3" type="ORF">GCM10007100_30570</name>
</gene>
<reference evidence="3" key="2">
    <citation type="submission" date="2020-09" db="EMBL/GenBank/DDBJ databases">
        <authorList>
            <person name="Sun Q."/>
            <person name="Kim S."/>
        </authorList>
    </citation>
    <scope>NUCLEOTIDE SEQUENCE</scope>
    <source>
        <strain evidence="3">KCTC 12988</strain>
    </source>
</reference>
<dbReference type="SUPFAM" id="SSF55154">
    <property type="entry name" value="CYTH-like phosphatases"/>
    <property type="match status" value="1"/>
</dbReference>
<evidence type="ECO:0000313" key="4">
    <source>
        <dbReference type="Proteomes" id="UP000644507"/>
    </source>
</evidence>
<comment type="caution">
    <text evidence="3">The sequence shown here is derived from an EMBL/GenBank/DDBJ whole genome shotgun (WGS) entry which is preliminary data.</text>
</comment>
<dbReference type="Pfam" id="PF01928">
    <property type="entry name" value="CYTH"/>
    <property type="match status" value="1"/>
</dbReference>
<organism evidence="3 4">
    <name type="scientific">Roseibacillus persicicus</name>
    <dbReference type="NCBI Taxonomy" id="454148"/>
    <lineage>
        <taxon>Bacteria</taxon>
        <taxon>Pseudomonadati</taxon>
        <taxon>Verrucomicrobiota</taxon>
        <taxon>Verrucomicrobiia</taxon>
        <taxon>Verrucomicrobiales</taxon>
        <taxon>Verrucomicrobiaceae</taxon>
        <taxon>Roseibacillus</taxon>
    </lineage>
</organism>
<dbReference type="PROSITE" id="PS51707">
    <property type="entry name" value="CYTH"/>
    <property type="match status" value="1"/>
</dbReference>
<dbReference type="InterPro" id="IPR012042">
    <property type="entry name" value="NeuTTM/CthTTM-like"/>
</dbReference>
<dbReference type="CDD" id="cd07891">
    <property type="entry name" value="CYTH-like_CthTTM-like_1"/>
    <property type="match status" value="1"/>
</dbReference>
<keyword evidence="4" id="KW-1185">Reference proteome</keyword>
<dbReference type="InterPro" id="IPR033469">
    <property type="entry name" value="CYTH-like_dom_sf"/>
</dbReference>
<dbReference type="Proteomes" id="UP000644507">
    <property type="component" value="Unassembled WGS sequence"/>
</dbReference>
<dbReference type="Gene3D" id="2.40.320.10">
    <property type="entry name" value="Hypothetical Protein Pfu-838710-001"/>
    <property type="match status" value="1"/>
</dbReference>
<dbReference type="PANTHER" id="PTHR40114">
    <property type="entry name" value="SLR0698 PROTEIN"/>
    <property type="match status" value="1"/>
</dbReference>
<dbReference type="PIRSF" id="PIRSF016487">
    <property type="entry name" value="CYTH_UCP016487"/>
    <property type="match status" value="1"/>
</dbReference>
<dbReference type="RefSeq" id="WP_189571728.1">
    <property type="nucleotide sequence ID" value="NZ_BMXI01000014.1"/>
</dbReference>
<feature type="domain" description="CYTH" evidence="2">
    <location>
        <begin position="2"/>
        <end position="145"/>
    </location>
</feature>
<evidence type="ECO:0000256" key="1">
    <source>
        <dbReference type="PIRSR" id="PIRSR016487-1"/>
    </source>
</evidence>
<proteinExistence type="predicted"/>
<dbReference type="EMBL" id="BMXI01000014">
    <property type="protein sequence ID" value="GHC61174.1"/>
    <property type="molecule type" value="Genomic_DNA"/>
</dbReference>
<evidence type="ECO:0000259" key="2">
    <source>
        <dbReference type="PROSITE" id="PS51707"/>
    </source>
</evidence>
<dbReference type="PANTHER" id="PTHR40114:SF1">
    <property type="entry name" value="SLR0698 PROTEIN"/>
    <property type="match status" value="1"/>
</dbReference>
<sequence length="156" mass="17835">MATEIERKFLVIGEVPGGRSSEMVQGYLSQDPERTIRVRIDDERAFLTIKGKAVGITRVEFEYEVPVADAREMLALATGFPIRKTRTRVQEGDHLWEVDVFHDLNEGLVIAEVELESEDEELVLPTWVGEEVTADVRYLNACLSRKPFREWSDEPV</sequence>
<reference evidence="3" key="1">
    <citation type="journal article" date="2014" name="Int. J. Syst. Evol. Microbiol.">
        <title>Complete genome sequence of Corynebacterium casei LMG S-19264T (=DSM 44701T), isolated from a smear-ripened cheese.</title>
        <authorList>
            <consortium name="US DOE Joint Genome Institute (JGI-PGF)"/>
            <person name="Walter F."/>
            <person name="Albersmeier A."/>
            <person name="Kalinowski J."/>
            <person name="Ruckert C."/>
        </authorList>
    </citation>
    <scope>NUCLEOTIDE SEQUENCE</scope>
    <source>
        <strain evidence="3">KCTC 12988</strain>
    </source>
</reference>
<accession>A0A918TSZ6</accession>